<dbReference type="InterPro" id="IPR011762">
    <property type="entry name" value="COA_CT_N"/>
</dbReference>
<protein>
    <submittedName>
        <fullName evidence="3">Propionyl-CoA carboxylase beta chain</fullName>
    </submittedName>
</protein>
<dbReference type="Gene3D" id="3.90.226.10">
    <property type="entry name" value="2-enoyl-CoA Hydratase, Chain A, domain 1"/>
    <property type="match status" value="2"/>
</dbReference>
<accession>A0A1I3FBZ4</accession>
<gene>
    <name evidence="3" type="ORF">SAMN05216258_104183</name>
</gene>
<dbReference type="PANTHER" id="PTHR43842:SF2">
    <property type="entry name" value="PROPIONYL-COA CARBOXYLASE BETA CHAIN, MITOCHONDRIAL"/>
    <property type="match status" value="1"/>
</dbReference>
<dbReference type="InterPro" id="IPR051047">
    <property type="entry name" value="AccD/PCCB"/>
</dbReference>
<dbReference type="InterPro" id="IPR011763">
    <property type="entry name" value="COA_CT_C"/>
</dbReference>
<feature type="domain" description="CoA carboxyltransferase C-terminal" evidence="2">
    <location>
        <begin position="261"/>
        <end position="514"/>
    </location>
</feature>
<feature type="domain" description="CoA carboxyltransferase N-terminal" evidence="1">
    <location>
        <begin position="3"/>
        <end position="261"/>
    </location>
</feature>
<dbReference type="InterPro" id="IPR029045">
    <property type="entry name" value="ClpP/crotonase-like_dom_sf"/>
</dbReference>
<reference evidence="3 4" key="1">
    <citation type="submission" date="2016-10" db="EMBL/GenBank/DDBJ databases">
        <authorList>
            <person name="de Groot N.N."/>
        </authorList>
    </citation>
    <scope>NUCLEOTIDE SEQUENCE [LARGE SCALE GENOMIC DNA]</scope>
    <source>
        <strain evidence="3 4">CGMCC 1.11030</strain>
    </source>
</reference>
<evidence type="ECO:0000313" key="3">
    <source>
        <dbReference type="EMBL" id="SFI08735.1"/>
    </source>
</evidence>
<dbReference type="Pfam" id="PF01039">
    <property type="entry name" value="Carboxyl_trans"/>
    <property type="match status" value="1"/>
</dbReference>
<dbReference type="EMBL" id="FOQH01000004">
    <property type="protein sequence ID" value="SFI08735.1"/>
    <property type="molecule type" value="Genomic_DNA"/>
</dbReference>
<dbReference type="STRING" id="1114924.SAMN05216258_104183"/>
<dbReference type="PANTHER" id="PTHR43842">
    <property type="entry name" value="PROPIONYL-COA CARBOXYLASE BETA CHAIN"/>
    <property type="match status" value="1"/>
</dbReference>
<evidence type="ECO:0000313" key="4">
    <source>
        <dbReference type="Proteomes" id="UP000199377"/>
    </source>
</evidence>
<keyword evidence="4" id="KW-1185">Reference proteome</keyword>
<evidence type="ECO:0000259" key="1">
    <source>
        <dbReference type="PROSITE" id="PS50980"/>
    </source>
</evidence>
<dbReference type="SUPFAM" id="SSF52096">
    <property type="entry name" value="ClpP/crotonase"/>
    <property type="match status" value="2"/>
</dbReference>
<dbReference type="AlphaFoldDB" id="A0A1I3FBZ4"/>
<sequence length="514" mass="55571">MDGGSGLDELGRRRALAARMGGEEAVARHRGRGKLTVRERIDQLCDPGSFREIGSVAGKAEYDEAGRLTGFSPSNFLFGRARIDGRPVVIAADDNTVRGGAADATIDEKVVQAEKMALELRLPMIRLIDATGGSVRTTEALGRTYVPMNPGWDSVVASLETVPVVALVLGSVAGIASARAVSAHLTVMVEGMSHMFIAGPPVVRGATGRDLGKDELGGARIHERAGAADLVVPDEESAFAAVRRFLGYLPSASGEEIPRAPCDDPADRREPALASVVPPDRRKVYRMREIMEAVFDAGSVMEMAPRYGRSSITALARLEGRAVGVLASDPMIYGGAWSADTAMKVTRFVDFAETFRLPVVHLVDIPGFRIGLDAEQAGTIRHGSRALAAVYQATVPWCSVIIRKCFGVAGAANMNPERFRFRYAWPSGDWGSLPLEGGVEAAFRRDLDAAPDRAARLKELTAGLEKYRDPFRTAEAFNIEEIVDPCETRPLLCEFAELAYRLNLREPPRTRARP</sequence>
<evidence type="ECO:0000259" key="2">
    <source>
        <dbReference type="PROSITE" id="PS50989"/>
    </source>
</evidence>
<dbReference type="PROSITE" id="PS50980">
    <property type="entry name" value="COA_CT_NTER"/>
    <property type="match status" value="1"/>
</dbReference>
<organism evidence="3 4">
    <name type="scientific">Albimonas pacifica</name>
    <dbReference type="NCBI Taxonomy" id="1114924"/>
    <lineage>
        <taxon>Bacteria</taxon>
        <taxon>Pseudomonadati</taxon>
        <taxon>Pseudomonadota</taxon>
        <taxon>Alphaproteobacteria</taxon>
        <taxon>Rhodobacterales</taxon>
        <taxon>Paracoccaceae</taxon>
        <taxon>Albimonas</taxon>
    </lineage>
</organism>
<dbReference type="OrthoDB" id="9803706at2"/>
<name>A0A1I3FBZ4_9RHOB</name>
<dbReference type="Proteomes" id="UP000199377">
    <property type="component" value="Unassembled WGS sequence"/>
</dbReference>
<dbReference type="PROSITE" id="PS50989">
    <property type="entry name" value="COA_CT_CTER"/>
    <property type="match status" value="1"/>
</dbReference>
<dbReference type="GO" id="GO:0004658">
    <property type="term" value="F:propionyl-CoA carboxylase activity"/>
    <property type="evidence" value="ECO:0007669"/>
    <property type="project" value="TreeGrafter"/>
</dbReference>
<dbReference type="InterPro" id="IPR034733">
    <property type="entry name" value="AcCoA_carboxyl_beta"/>
</dbReference>
<dbReference type="RefSeq" id="WP_092859482.1">
    <property type="nucleotide sequence ID" value="NZ_FOQH01000004.1"/>
</dbReference>
<proteinExistence type="predicted"/>